<evidence type="ECO:0000256" key="5">
    <source>
        <dbReference type="ARBA" id="ARBA00022989"/>
    </source>
</evidence>
<protein>
    <submittedName>
        <fullName evidence="9">ABC transporter permease</fullName>
    </submittedName>
</protein>
<keyword evidence="10" id="KW-1185">Reference proteome</keyword>
<dbReference type="InterPro" id="IPR035906">
    <property type="entry name" value="MetI-like_sf"/>
</dbReference>
<keyword evidence="2 7" id="KW-0813">Transport</keyword>
<proteinExistence type="inferred from homology"/>
<dbReference type="RefSeq" id="WP_120043869.1">
    <property type="nucleotide sequence ID" value="NZ_QZFU01000036.1"/>
</dbReference>
<organism evidence="9 10">
    <name type="scientific">Nocardia panacis</name>
    <dbReference type="NCBI Taxonomy" id="2340916"/>
    <lineage>
        <taxon>Bacteria</taxon>
        <taxon>Bacillati</taxon>
        <taxon>Actinomycetota</taxon>
        <taxon>Actinomycetes</taxon>
        <taxon>Mycobacteriales</taxon>
        <taxon>Nocardiaceae</taxon>
        <taxon>Nocardia</taxon>
    </lineage>
</organism>
<dbReference type="Pfam" id="PF00528">
    <property type="entry name" value="BPD_transp_1"/>
    <property type="match status" value="1"/>
</dbReference>
<dbReference type="GO" id="GO:0055085">
    <property type="term" value="P:transmembrane transport"/>
    <property type="evidence" value="ECO:0007669"/>
    <property type="project" value="InterPro"/>
</dbReference>
<dbReference type="OrthoDB" id="3260236at2"/>
<evidence type="ECO:0000256" key="6">
    <source>
        <dbReference type="ARBA" id="ARBA00023136"/>
    </source>
</evidence>
<comment type="similarity">
    <text evidence="7">Belongs to the binding-protein-dependent transport system permease family.</text>
</comment>
<evidence type="ECO:0000256" key="7">
    <source>
        <dbReference type="RuleBase" id="RU363032"/>
    </source>
</evidence>
<dbReference type="PROSITE" id="PS50928">
    <property type="entry name" value="ABC_TM1"/>
    <property type="match status" value="1"/>
</dbReference>
<reference evidence="9 10" key="1">
    <citation type="submission" date="2018-09" db="EMBL/GenBank/DDBJ databases">
        <title>YIM PH21274 draft genome.</title>
        <authorList>
            <person name="Miao C."/>
        </authorList>
    </citation>
    <scope>NUCLEOTIDE SEQUENCE [LARGE SCALE GENOMIC DNA]</scope>
    <source>
        <strain evidence="9 10">YIM PH 21724</strain>
    </source>
</reference>
<evidence type="ECO:0000256" key="1">
    <source>
        <dbReference type="ARBA" id="ARBA00004651"/>
    </source>
</evidence>
<evidence type="ECO:0000313" key="10">
    <source>
        <dbReference type="Proteomes" id="UP000266677"/>
    </source>
</evidence>
<feature type="transmembrane region" description="Helical" evidence="7">
    <location>
        <begin position="128"/>
        <end position="150"/>
    </location>
</feature>
<feature type="transmembrane region" description="Helical" evidence="7">
    <location>
        <begin position="100"/>
        <end position="122"/>
    </location>
</feature>
<gene>
    <name evidence="9" type="ORF">D5S18_26845</name>
</gene>
<keyword evidence="4 7" id="KW-0812">Transmembrane</keyword>
<comment type="caution">
    <text evidence="9">The sequence shown here is derived from an EMBL/GenBank/DDBJ whole genome shotgun (WGS) entry which is preliminary data.</text>
</comment>
<feature type="transmembrane region" description="Helical" evidence="7">
    <location>
        <begin position="224"/>
        <end position="245"/>
    </location>
</feature>
<evidence type="ECO:0000256" key="2">
    <source>
        <dbReference type="ARBA" id="ARBA00022448"/>
    </source>
</evidence>
<dbReference type="PANTHER" id="PTHR30151">
    <property type="entry name" value="ALKANE SULFONATE ABC TRANSPORTER-RELATED, MEMBRANE SUBUNIT"/>
    <property type="match status" value="1"/>
</dbReference>
<evidence type="ECO:0000256" key="4">
    <source>
        <dbReference type="ARBA" id="ARBA00022692"/>
    </source>
</evidence>
<evidence type="ECO:0000259" key="8">
    <source>
        <dbReference type="PROSITE" id="PS50928"/>
    </source>
</evidence>
<evidence type="ECO:0000256" key="3">
    <source>
        <dbReference type="ARBA" id="ARBA00022475"/>
    </source>
</evidence>
<feature type="domain" description="ABC transmembrane type-1" evidence="8">
    <location>
        <begin position="62"/>
        <end position="246"/>
    </location>
</feature>
<keyword evidence="6 7" id="KW-0472">Membrane</keyword>
<evidence type="ECO:0000313" key="9">
    <source>
        <dbReference type="EMBL" id="RJO70812.1"/>
    </source>
</evidence>
<accession>A0A3A4JW18</accession>
<dbReference type="AlphaFoldDB" id="A0A3A4JW18"/>
<dbReference type="Gene3D" id="1.10.3720.10">
    <property type="entry name" value="MetI-like"/>
    <property type="match status" value="1"/>
</dbReference>
<dbReference type="Proteomes" id="UP000266677">
    <property type="component" value="Unassembled WGS sequence"/>
</dbReference>
<feature type="transmembrane region" description="Helical" evidence="7">
    <location>
        <begin position="69"/>
        <end position="88"/>
    </location>
</feature>
<feature type="transmembrane region" description="Helical" evidence="7">
    <location>
        <begin position="171"/>
        <end position="198"/>
    </location>
</feature>
<feature type="transmembrane region" description="Helical" evidence="7">
    <location>
        <begin position="6"/>
        <end position="24"/>
    </location>
</feature>
<comment type="subcellular location">
    <subcellularLocation>
        <location evidence="1 7">Cell membrane</location>
        <topology evidence="1 7">Multi-pass membrane protein</topology>
    </subcellularLocation>
</comment>
<dbReference type="GO" id="GO:0005886">
    <property type="term" value="C:plasma membrane"/>
    <property type="evidence" value="ECO:0007669"/>
    <property type="project" value="UniProtKB-SubCell"/>
</dbReference>
<dbReference type="EMBL" id="QZFU01000036">
    <property type="protein sequence ID" value="RJO70812.1"/>
    <property type="molecule type" value="Genomic_DNA"/>
</dbReference>
<dbReference type="PANTHER" id="PTHR30151:SF0">
    <property type="entry name" value="ABC TRANSPORTER PERMEASE PROTEIN MJ0413-RELATED"/>
    <property type="match status" value="1"/>
</dbReference>
<name>A0A3A4JW18_9NOCA</name>
<sequence length="256" mass="27423">MRAALWRWVVLVAGLGVWQVWALAARSPFFPPPDRIAARMYRMWFSGPVSHLFLTSGALGNIVPSLLRIGLGFGLAAVVGIAAGIAVGRSPVAAGYLEPILRFCRALPVVALVPVFLVLFRIGTQMEVAAIAFGSVWPVLINTAAGAAAVDPVQVQTARVFRLSRRERLTALVIPASLPKIFAGLRIGMSIALIMMVISELVGATDGIGYQLNDASTSFDLPSLWAAIALLGILGYLLNGLLLVLERRLLVWEASR</sequence>
<keyword evidence="3" id="KW-1003">Cell membrane</keyword>
<dbReference type="SUPFAM" id="SSF161098">
    <property type="entry name" value="MetI-like"/>
    <property type="match status" value="1"/>
</dbReference>
<dbReference type="InterPro" id="IPR000515">
    <property type="entry name" value="MetI-like"/>
</dbReference>
<keyword evidence="5 7" id="KW-1133">Transmembrane helix</keyword>